<accession>A0AAV9ETZ3</accession>
<reference evidence="2" key="2">
    <citation type="submission" date="2023-06" db="EMBL/GenBank/DDBJ databases">
        <authorList>
            <person name="Ma L."/>
            <person name="Liu K.-W."/>
            <person name="Li Z."/>
            <person name="Hsiao Y.-Y."/>
            <person name="Qi Y."/>
            <person name="Fu T."/>
            <person name="Tang G."/>
            <person name="Zhang D."/>
            <person name="Sun W.-H."/>
            <person name="Liu D.-K."/>
            <person name="Li Y."/>
            <person name="Chen G.-Z."/>
            <person name="Liu X.-D."/>
            <person name="Liao X.-Y."/>
            <person name="Jiang Y.-T."/>
            <person name="Yu X."/>
            <person name="Hao Y."/>
            <person name="Huang J."/>
            <person name="Zhao X.-W."/>
            <person name="Ke S."/>
            <person name="Chen Y.-Y."/>
            <person name="Wu W.-L."/>
            <person name="Hsu J.-L."/>
            <person name="Lin Y.-F."/>
            <person name="Huang M.-D."/>
            <person name="Li C.-Y."/>
            <person name="Huang L."/>
            <person name="Wang Z.-W."/>
            <person name="Zhao X."/>
            <person name="Zhong W.-Y."/>
            <person name="Peng D.-H."/>
            <person name="Ahmad S."/>
            <person name="Lan S."/>
            <person name="Zhang J.-S."/>
            <person name="Tsai W.-C."/>
            <person name="Van De Peer Y."/>
            <person name="Liu Z.-J."/>
        </authorList>
    </citation>
    <scope>NUCLEOTIDE SEQUENCE</scope>
    <source>
        <strain evidence="2">CP</strain>
        <tissue evidence="2">Leaves</tissue>
    </source>
</reference>
<evidence type="ECO:0000256" key="1">
    <source>
        <dbReference type="SAM" id="MobiDB-lite"/>
    </source>
</evidence>
<sequence length="164" mass="18376">MNLPSNAVPSVTILWNPLLAHSPSPDARHPNTSRQLNAPLSSRPPPLAPSRLVRLPPLRIVRRERQAEASVGEPALRDNRSERAEFEVVRLEYRARGVRRLSDDGGELTQVEVHEWALCVGEGFEGAVQERTELVEVFDDREVPQAGREVWVLRSVPPTALEVE</sequence>
<evidence type="ECO:0000313" key="3">
    <source>
        <dbReference type="Proteomes" id="UP001180020"/>
    </source>
</evidence>
<reference evidence="2" key="1">
    <citation type="journal article" date="2023" name="Nat. Commun.">
        <title>Diploid and tetraploid genomes of Acorus and the evolution of monocots.</title>
        <authorList>
            <person name="Ma L."/>
            <person name="Liu K.W."/>
            <person name="Li Z."/>
            <person name="Hsiao Y.Y."/>
            <person name="Qi Y."/>
            <person name="Fu T."/>
            <person name="Tang G.D."/>
            <person name="Zhang D."/>
            <person name="Sun W.H."/>
            <person name="Liu D.K."/>
            <person name="Li Y."/>
            <person name="Chen G.Z."/>
            <person name="Liu X.D."/>
            <person name="Liao X.Y."/>
            <person name="Jiang Y.T."/>
            <person name="Yu X."/>
            <person name="Hao Y."/>
            <person name="Huang J."/>
            <person name="Zhao X.W."/>
            <person name="Ke S."/>
            <person name="Chen Y.Y."/>
            <person name="Wu W.L."/>
            <person name="Hsu J.L."/>
            <person name="Lin Y.F."/>
            <person name="Huang M.D."/>
            <person name="Li C.Y."/>
            <person name="Huang L."/>
            <person name="Wang Z.W."/>
            <person name="Zhao X."/>
            <person name="Zhong W.Y."/>
            <person name="Peng D.H."/>
            <person name="Ahmad S."/>
            <person name="Lan S."/>
            <person name="Zhang J.S."/>
            <person name="Tsai W.C."/>
            <person name="Van de Peer Y."/>
            <person name="Liu Z.J."/>
        </authorList>
    </citation>
    <scope>NUCLEOTIDE SEQUENCE</scope>
    <source>
        <strain evidence="2">CP</strain>
    </source>
</reference>
<organism evidence="2 3">
    <name type="scientific">Acorus calamus</name>
    <name type="common">Sweet flag</name>
    <dbReference type="NCBI Taxonomy" id="4465"/>
    <lineage>
        <taxon>Eukaryota</taxon>
        <taxon>Viridiplantae</taxon>
        <taxon>Streptophyta</taxon>
        <taxon>Embryophyta</taxon>
        <taxon>Tracheophyta</taxon>
        <taxon>Spermatophyta</taxon>
        <taxon>Magnoliopsida</taxon>
        <taxon>Liliopsida</taxon>
        <taxon>Acoraceae</taxon>
        <taxon>Acorus</taxon>
    </lineage>
</organism>
<comment type="caution">
    <text evidence="2">The sequence shown here is derived from an EMBL/GenBank/DDBJ whole genome shotgun (WGS) entry which is preliminary data.</text>
</comment>
<proteinExistence type="predicted"/>
<name>A0AAV9ETZ3_ACOCL</name>
<evidence type="ECO:0000313" key="2">
    <source>
        <dbReference type="EMBL" id="KAK1316449.1"/>
    </source>
</evidence>
<keyword evidence="3" id="KW-1185">Reference proteome</keyword>
<protein>
    <submittedName>
        <fullName evidence="2">Uncharacterized protein</fullName>
    </submittedName>
</protein>
<gene>
    <name evidence="2" type="ORF">QJS10_CPA05g01034</name>
</gene>
<dbReference type="EMBL" id="JAUJYO010000005">
    <property type="protein sequence ID" value="KAK1316449.1"/>
    <property type="molecule type" value="Genomic_DNA"/>
</dbReference>
<dbReference type="Proteomes" id="UP001180020">
    <property type="component" value="Unassembled WGS sequence"/>
</dbReference>
<dbReference type="AlphaFoldDB" id="A0AAV9ETZ3"/>
<feature type="region of interest" description="Disordered" evidence="1">
    <location>
        <begin position="24"/>
        <end position="49"/>
    </location>
</feature>